<dbReference type="Gene3D" id="3.30.300.30">
    <property type="match status" value="1"/>
</dbReference>
<dbReference type="EMBL" id="AMGV01000002">
    <property type="protein sequence ID" value="KEF61541.1"/>
    <property type="molecule type" value="Genomic_DNA"/>
</dbReference>
<dbReference type="HOGENOM" id="CLU_000022_59_2_1"/>
<dbReference type="PROSITE" id="PS00455">
    <property type="entry name" value="AMP_BINDING"/>
    <property type="match status" value="1"/>
</dbReference>
<accession>A0A072PNS2</accession>
<feature type="signal peptide" evidence="1">
    <location>
        <begin position="1"/>
        <end position="26"/>
    </location>
</feature>
<evidence type="ECO:0000313" key="5">
    <source>
        <dbReference type="Proteomes" id="UP000027920"/>
    </source>
</evidence>
<evidence type="ECO:0000259" key="2">
    <source>
        <dbReference type="Pfam" id="PF00501"/>
    </source>
</evidence>
<dbReference type="Pfam" id="PF00501">
    <property type="entry name" value="AMP-binding"/>
    <property type="match status" value="1"/>
</dbReference>
<dbReference type="RefSeq" id="XP_013264131.1">
    <property type="nucleotide sequence ID" value="XM_013408677.1"/>
</dbReference>
<dbReference type="PANTHER" id="PTHR24096">
    <property type="entry name" value="LONG-CHAIN-FATTY-ACID--COA LIGASE"/>
    <property type="match status" value="1"/>
</dbReference>
<dbReference type="Pfam" id="PF13193">
    <property type="entry name" value="AMP-binding_C"/>
    <property type="match status" value="1"/>
</dbReference>
<feature type="domain" description="AMP-binding enzyme C-terminal" evidence="3">
    <location>
        <begin position="464"/>
        <end position="543"/>
    </location>
</feature>
<evidence type="ECO:0000259" key="3">
    <source>
        <dbReference type="Pfam" id="PF13193"/>
    </source>
</evidence>
<dbReference type="InterPro" id="IPR045851">
    <property type="entry name" value="AMP-bd_C_sf"/>
</dbReference>
<feature type="chain" id="PRO_5001683621" description="4-coumarate-CoA ligase" evidence="1">
    <location>
        <begin position="27"/>
        <end position="568"/>
    </location>
</feature>
<dbReference type="PANTHER" id="PTHR24096:SF422">
    <property type="entry name" value="BCDNA.GH02901"/>
    <property type="match status" value="1"/>
</dbReference>
<dbReference type="InterPro" id="IPR020845">
    <property type="entry name" value="AMP-binding_CS"/>
</dbReference>
<dbReference type="GO" id="GO:0016405">
    <property type="term" value="F:CoA-ligase activity"/>
    <property type="evidence" value="ECO:0007669"/>
    <property type="project" value="TreeGrafter"/>
</dbReference>
<feature type="domain" description="AMP-dependent synthetase/ligase" evidence="2">
    <location>
        <begin position="45"/>
        <end position="413"/>
    </location>
</feature>
<dbReference type="SUPFAM" id="SSF56801">
    <property type="entry name" value="Acetyl-CoA synthetase-like"/>
    <property type="match status" value="1"/>
</dbReference>
<comment type="caution">
    <text evidence="4">The sequence shown here is derived from an EMBL/GenBank/DDBJ whole genome shotgun (WGS) entry which is preliminary data.</text>
</comment>
<dbReference type="InterPro" id="IPR025110">
    <property type="entry name" value="AMP-bd_C"/>
</dbReference>
<gene>
    <name evidence="4" type="ORF">A1O9_03108</name>
</gene>
<dbReference type="InterPro" id="IPR000873">
    <property type="entry name" value="AMP-dep_synth/lig_dom"/>
</dbReference>
<dbReference type="Gene3D" id="3.40.50.12780">
    <property type="entry name" value="N-terminal domain of ligase-like"/>
    <property type="match status" value="1"/>
</dbReference>
<evidence type="ECO:0000313" key="4">
    <source>
        <dbReference type="EMBL" id="KEF61541.1"/>
    </source>
</evidence>
<dbReference type="GeneID" id="25278047"/>
<evidence type="ECO:0000256" key="1">
    <source>
        <dbReference type="SAM" id="SignalP"/>
    </source>
</evidence>
<proteinExistence type="predicted"/>
<dbReference type="STRING" id="1182545.A0A072PNS2"/>
<dbReference type="Proteomes" id="UP000027920">
    <property type="component" value="Unassembled WGS sequence"/>
</dbReference>
<dbReference type="OrthoDB" id="1898221at2759"/>
<protein>
    <recommendedName>
        <fullName evidence="6">4-coumarate-CoA ligase</fullName>
    </recommendedName>
</protein>
<keyword evidence="1" id="KW-0732">Signal</keyword>
<evidence type="ECO:0008006" key="6">
    <source>
        <dbReference type="Google" id="ProtNLM"/>
    </source>
</evidence>
<dbReference type="InterPro" id="IPR042099">
    <property type="entry name" value="ANL_N_sf"/>
</dbReference>
<reference evidence="4 5" key="1">
    <citation type="submission" date="2013-03" db="EMBL/GenBank/DDBJ databases">
        <title>The Genome Sequence of Exophiala aquamarina CBS 119918.</title>
        <authorList>
            <consortium name="The Broad Institute Genomics Platform"/>
            <person name="Cuomo C."/>
            <person name="de Hoog S."/>
            <person name="Gorbushina A."/>
            <person name="Walker B."/>
            <person name="Young S.K."/>
            <person name="Zeng Q."/>
            <person name="Gargeya S."/>
            <person name="Fitzgerald M."/>
            <person name="Haas B."/>
            <person name="Abouelleil A."/>
            <person name="Allen A.W."/>
            <person name="Alvarado L."/>
            <person name="Arachchi H.M."/>
            <person name="Berlin A.M."/>
            <person name="Chapman S.B."/>
            <person name="Gainer-Dewar J."/>
            <person name="Goldberg J."/>
            <person name="Griggs A."/>
            <person name="Gujja S."/>
            <person name="Hansen M."/>
            <person name="Howarth C."/>
            <person name="Imamovic A."/>
            <person name="Ireland A."/>
            <person name="Larimer J."/>
            <person name="McCowan C."/>
            <person name="Murphy C."/>
            <person name="Pearson M."/>
            <person name="Poon T.W."/>
            <person name="Priest M."/>
            <person name="Roberts A."/>
            <person name="Saif S."/>
            <person name="Shea T."/>
            <person name="Sisk P."/>
            <person name="Sykes S."/>
            <person name="Wortman J."/>
            <person name="Nusbaum C."/>
            <person name="Birren B."/>
        </authorList>
    </citation>
    <scope>NUCLEOTIDE SEQUENCE [LARGE SCALE GENOMIC DNA]</scope>
    <source>
        <strain evidence="4 5">CBS 119918</strain>
    </source>
</reference>
<keyword evidence="5" id="KW-1185">Reference proteome</keyword>
<dbReference type="VEuPathDB" id="FungiDB:A1O9_03108"/>
<sequence>MLFKGGRLETPVPTAILVWSWLFANAAPNCPFNRQQTGGFRDANTGEFISFTALTSLATNLSTSLASNYAIKPGSHVTIFCSNSVWYPVLTFSTVRLGGIVTGSSPEYGVEEMTYILKASESELVFADTASWDTVCRAVREVGVGTDRVVLVGSEDDVRGQRDRVSIHDLIAQAKGKGDEGQVEAWTVPEGRSNKDIPCFLLFTSGTTSAPKGVMISHHNVIAQMMQMQSWTVEKCPKVLLGVLPLYHITGIVQILQLPLVLNQQVIMMPRFNMKDMLDVIYKYKCDELWLVPPLLIRLVNDPVAAGYNLEHVQQFNTGAAPLSKEIIDRLAVRFGHIRIRQAWGMTESTSAITLTPPTHQTYPYAHSVGKVVPETVIKIIDPEHAGPGEKVLGAGQSGEVLAKGPQITMGYFNRAEATAETYDAEGFLHTGDIGFMRDDGFLIIHDRLKEMIKVKGVGIAPAELEDLLLGHPLVADAAVIGIPDDYAGEVPKAFVTLVDASKAGPETVRTLADLVKEKKSRPKWLAGGIEFVDSVPKSPSGKVLRRVLKDIEKERRVRGARSVGAKI</sequence>
<organism evidence="4 5">
    <name type="scientific">Exophiala aquamarina CBS 119918</name>
    <dbReference type="NCBI Taxonomy" id="1182545"/>
    <lineage>
        <taxon>Eukaryota</taxon>
        <taxon>Fungi</taxon>
        <taxon>Dikarya</taxon>
        <taxon>Ascomycota</taxon>
        <taxon>Pezizomycotina</taxon>
        <taxon>Eurotiomycetes</taxon>
        <taxon>Chaetothyriomycetidae</taxon>
        <taxon>Chaetothyriales</taxon>
        <taxon>Herpotrichiellaceae</taxon>
        <taxon>Exophiala</taxon>
    </lineage>
</organism>
<name>A0A072PNS2_9EURO</name>
<dbReference type="AlphaFoldDB" id="A0A072PNS2"/>